<keyword evidence="7 13" id="KW-1133">Transmembrane helix</keyword>
<evidence type="ECO:0000256" key="12">
    <source>
        <dbReference type="NCBIfam" id="TIGR04265"/>
    </source>
</evidence>
<keyword evidence="6" id="KW-0677">Repeat</keyword>
<dbReference type="InterPro" id="IPR001736">
    <property type="entry name" value="PLipase_D/transphosphatidylase"/>
</dbReference>
<reference evidence="15" key="2">
    <citation type="submission" date="2021-04" db="EMBL/GenBank/DDBJ databases">
        <authorList>
            <person name="Gilroy R."/>
        </authorList>
    </citation>
    <scope>NUCLEOTIDE SEQUENCE</scope>
    <source>
        <strain evidence="15">CHK187-5294</strain>
    </source>
</reference>
<feature type="transmembrane region" description="Helical" evidence="13">
    <location>
        <begin position="72"/>
        <end position="90"/>
    </location>
</feature>
<evidence type="ECO:0000256" key="6">
    <source>
        <dbReference type="ARBA" id="ARBA00022737"/>
    </source>
</evidence>
<evidence type="ECO:0000256" key="7">
    <source>
        <dbReference type="ARBA" id="ARBA00022989"/>
    </source>
</evidence>
<evidence type="ECO:0000313" key="15">
    <source>
        <dbReference type="EMBL" id="HIZ02765.1"/>
    </source>
</evidence>
<dbReference type="InterPro" id="IPR025202">
    <property type="entry name" value="PLD-like_dom"/>
</dbReference>
<feature type="transmembrane region" description="Helical" evidence="13">
    <location>
        <begin position="40"/>
        <end position="60"/>
    </location>
</feature>
<dbReference type="InterPro" id="IPR027379">
    <property type="entry name" value="CLS_N"/>
</dbReference>
<evidence type="ECO:0000256" key="11">
    <source>
        <dbReference type="ARBA" id="ARBA00023264"/>
    </source>
</evidence>
<dbReference type="Gene3D" id="3.30.870.10">
    <property type="entry name" value="Endonuclease Chain A"/>
    <property type="match status" value="2"/>
</dbReference>
<dbReference type="PANTHER" id="PTHR21248">
    <property type="entry name" value="CARDIOLIPIN SYNTHASE"/>
    <property type="match status" value="1"/>
</dbReference>
<keyword evidence="3" id="KW-0444">Lipid biosynthesis</keyword>
<evidence type="ECO:0000259" key="14">
    <source>
        <dbReference type="PROSITE" id="PS50035"/>
    </source>
</evidence>
<keyword evidence="8" id="KW-0443">Lipid metabolism</keyword>
<dbReference type="GO" id="GO:0008808">
    <property type="term" value="F:cardiolipin synthase activity"/>
    <property type="evidence" value="ECO:0007669"/>
    <property type="project" value="UniProtKB-UniRule"/>
</dbReference>
<feature type="transmembrane region" description="Helical" evidence="13">
    <location>
        <begin position="12"/>
        <end position="33"/>
    </location>
</feature>
<dbReference type="CDD" id="cd09160">
    <property type="entry name" value="PLDc_SMU_988_like_2"/>
    <property type="match status" value="1"/>
</dbReference>
<accession>A0A9D2CWY9</accession>
<keyword evidence="9 13" id="KW-0472">Membrane</keyword>
<keyword evidence="10" id="KW-0594">Phospholipid biosynthesis</keyword>
<dbReference type="PANTHER" id="PTHR21248:SF22">
    <property type="entry name" value="PHOSPHOLIPASE D"/>
    <property type="match status" value="1"/>
</dbReference>
<gene>
    <name evidence="15" type="primary">cls</name>
    <name evidence="15" type="ORF">H9727_00595</name>
</gene>
<evidence type="ECO:0000256" key="5">
    <source>
        <dbReference type="ARBA" id="ARBA00022692"/>
    </source>
</evidence>
<dbReference type="PROSITE" id="PS50035">
    <property type="entry name" value="PLD"/>
    <property type="match status" value="2"/>
</dbReference>
<dbReference type="CDD" id="cd09154">
    <property type="entry name" value="PLDc_SMU_988_like_1"/>
    <property type="match status" value="1"/>
</dbReference>
<feature type="domain" description="PLD phosphodiesterase" evidence="14">
    <location>
        <begin position="429"/>
        <end position="456"/>
    </location>
</feature>
<comment type="subcellular location">
    <subcellularLocation>
        <location evidence="1">Cell membrane</location>
        <topology evidence="1">Multi-pass membrane protein</topology>
    </subcellularLocation>
</comment>
<evidence type="ECO:0000256" key="2">
    <source>
        <dbReference type="ARBA" id="ARBA00022475"/>
    </source>
</evidence>
<name>A0A9D2CWY9_9FIRM</name>
<dbReference type="AlphaFoldDB" id="A0A9D2CWY9"/>
<keyword evidence="2" id="KW-1003">Cell membrane</keyword>
<protein>
    <recommendedName>
        <fullName evidence="12">Cardiolipin synthase</fullName>
        <ecNumber evidence="12">2.7.8.-</ecNumber>
    </recommendedName>
</protein>
<evidence type="ECO:0000256" key="13">
    <source>
        <dbReference type="SAM" id="Phobius"/>
    </source>
</evidence>
<evidence type="ECO:0000256" key="9">
    <source>
        <dbReference type="ARBA" id="ARBA00023136"/>
    </source>
</evidence>
<keyword evidence="11" id="KW-1208">Phospholipid metabolism</keyword>
<proteinExistence type="predicted"/>
<evidence type="ECO:0000313" key="16">
    <source>
        <dbReference type="Proteomes" id="UP000824132"/>
    </source>
</evidence>
<dbReference type="Pfam" id="PF13091">
    <property type="entry name" value="PLDc_2"/>
    <property type="match status" value="2"/>
</dbReference>
<feature type="domain" description="PLD phosphodiesterase" evidence="14">
    <location>
        <begin position="249"/>
        <end position="276"/>
    </location>
</feature>
<dbReference type="GO" id="GO:0005886">
    <property type="term" value="C:plasma membrane"/>
    <property type="evidence" value="ECO:0007669"/>
    <property type="project" value="UniProtKB-SubCell"/>
</dbReference>
<dbReference type="EC" id="2.7.8.-" evidence="12"/>
<keyword evidence="5 13" id="KW-0812">Transmembrane</keyword>
<organism evidence="15 16">
    <name type="scientific">Candidatus Borkfalkia avistercoris</name>
    <dbReference type="NCBI Taxonomy" id="2838504"/>
    <lineage>
        <taxon>Bacteria</taxon>
        <taxon>Bacillati</taxon>
        <taxon>Bacillota</taxon>
        <taxon>Clostridia</taxon>
        <taxon>Christensenellales</taxon>
        <taxon>Christensenellaceae</taxon>
        <taxon>Candidatus Borkfalkia</taxon>
    </lineage>
</organism>
<dbReference type="GO" id="GO:0032049">
    <property type="term" value="P:cardiolipin biosynthetic process"/>
    <property type="evidence" value="ECO:0007669"/>
    <property type="project" value="UniProtKB-UniRule"/>
</dbReference>
<dbReference type="Proteomes" id="UP000824132">
    <property type="component" value="Unassembled WGS sequence"/>
</dbReference>
<evidence type="ECO:0000256" key="10">
    <source>
        <dbReference type="ARBA" id="ARBA00023209"/>
    </source>
</evidence>
<comment type="caution">
    <text evidence="15">The sequence shown here is derived from an EMBL/GenBank/DDBJ whole genome shotgun (WGS) entry which is preliminary data.</text>
</comment>
<evidence type="ECO:0000256" key="3">
    <source>
        <dbReference type="ARBA" id="ARBA00022516"/>
    </source>
</evidence>
<dbReference type="SMART" id="SM00155">
    <property type="entry name" value="PLDc"/>
    <property type="match status" value="2"/>
</dbReference>
<evidence type="ECO:0000256" key="1">
    <source>
        <dbReference type="ARBA" id="ARBA00004651"/>
    </source>
</evidence>
<keyword evidence="4" id="KW-0808">Transferase</keyword>
<reference evidence="15" key="1">
    <citation type="journal article" date="2021" name="PeerJ">
        <title>Extensive microbial diversity within the chicken gut microbiome revealed by metagenomics and culture.</title>
        <authorList>
            <person name="Gilroy R."/>
            <person name="Ravi A."/>
            <person name="Getino M."/>
            <person name="Pursley I."/>
            <person name="Horton D.L."/>
            <person name="Alikhan N.F."/>
            <person name="Baker D."/>
            <person name="Gharbi K."/>
            <person name="Hall N."/>
            <person name="Watson M."/>
            <person name="Adriaenssens E.M."/>
            <person name="Foster-Nyarko E."/>
            <person name="Jarju S."/>
            <person name="Secka A."/>
            <person name="Antonio M."/>
            <person name="Oren A."/>
            <person name="Chaudhuri R.R."/>
            <person name="La Ragione R."/>
            <person name="Hildebrand F."/>
            <person name="Pallen M.J."/>
        </authorList>
    </citation>
    <scope>NUCLEOTIDE SEQUENCE</scope>
    <source>
        <strain evidence="15">CHK187-5294</strain>
    </source>
</reference>
<dbReference type="SUPFAM" id="SSF56024">
    <property type="entry name" value="Phospholipase D/nuclease"/>
    <property type="match status" value="2"/>
</dbReference>
<evidence type="ECO:0000256" key="4">
    <source>
        <dbReference type="ARBA" id="ARBA00022679"/>
    </source>
</evidence>
<evidence type="ECO:0000256" key="8">
    <source>
        <dbReference type="ARBA" id="ARBA00023098"/>
    </source>
</evidence>
<sequence>MRKFFKLLTSKFFIVAFLLLLELAIVPAMLIWLSMQFPTVGTYVSIVFAVIDVILVLYIINSEINAEYKIAWIVPILLIPPVGACLYLIFRRRKKPRRALQRRLMHELPEIMKLYERQTAADCRFLELGDFAAQCAEFVRKESALPATDCYEYKYFSSGEEYGKQLEKELAAAKEYIFLEYFIFSEGKFWDRVHKILKEKADAGVDVRIIYDDIGSLLGIPEDFDARLEKEGIRCLCFNRFRPVLDVAQNNRTHRKIAVIDGVTAFTGGINIADEYTNEITLHGHWKDTGVMVRGRAAQSFTAMFLQLWELKNSQDDTKEENYDKYVTTCPEGKYACLPFSDSPFAGGHNICESLYIKTIYNAKKYVYINTPYLIIDDEMKKALITAARSGVDVRITVPFIPDKKYVYAVTRAFYTPLIKEGIRIYRYTPGFIHAKSIVSDGKVCIIGSSNMDFRSFYLHCECNIMFFDKEVADDLYEDYLHVCTQSELMTEQNSKSSLLRRIYRSVLRFFAPLM</sequence>
<dbReference type="InterPro" id="IPR022924">
    <property type="entry name" value="Cardiolipin_synthase"/>
</dbReference>
<dbReference type="NCBIfam" id="TIGR04265">
    <property type="entry name" value="bac_cardiolipin"/>
    <property type="match status" value="1"/>
</dbReference>
<dbReference type="Pfam" id="PF13396">
    <property type="entry name" value="PLDc_N"/>
    <property type="match status" value="1"/>
</dbReference>
<dbReference type="EMBL" id="DXCL01000005">
    <property type="protein sequence ID" value="HIZ02765.1"/>
    <property type="molecule type" value="Genomic_DNA"/>
</dbReference>